<feature type="signal peptide" evidence="1">
    <location>
        <begin position="1"/>
        <end position="23"/>
    </location>
</feature>
<keyword evidence="3" id="KW-1185">Reference proteome</keyword>
<gene>
    <name evidence="2" type="ORF">CLV45_3853</name>
</gene>
<evidence type="ECO:0000313" key="3">
    <source>
        <dbReference type="Proteomes" id="UP000228535"/>
    </source>
</evidence>
<sequence length="259" mass="28630">MSIVTFRYVILLVLLLPAAAGRAQTTAAADTAFLATAVTQAQQRYEAVSGQLRPLTGAEYVDYTRSYAAVQGNQFFGNPEQQPSTVTYNGYQFAAVPVQYDLRFDQLIVRKPNTPFALKLVGEKVQAFSLQGHSFVRLNTEQVAGQPLSPGFYDVMLDTSNVRFLVKRIKRLQEQAVSQTLIAYFSVADRYFLQLGSAYYPLSGKASVVRLFEPQKKALQKYAQTQGLKFKPETRETDLLQLLGYGLSLGPPTAPAAGH</sequence>
<comment type="caution">
    <text evidence="2">The sequence shown here is derived from an EMBL/GenBank/DDBJ whole genome shotgun (WGS) entry which is preliminary data.</text>
</comment>
<evidence type="ECO:0008006" key="4">
    <source>
        <dbReference type="Google" id="ProtNLM"/>
    </source>
</evidence>
<feature type="chain" id="PRO_5014870416" description="Outer membrane lipoprotein-sorting protein" evidence="1">
    <location>
        <begin position="24"/>
        <end position="259"/>
    </location>
</feature>
<dbReference type="OrthoDB" id="655382at2"/>
<proteinExistence type="predicted"/>
<reference evidence="2 3" key="1">
    <citation type="submission" date="2017-11" db="EMBL/GenBank/DDBJ databases">
        <title>Genomic Encyclopedia of Archaeal and Bacterial Type Strains, Phase II (KMG-II): From Individual Species to Whole Genera.</title>
        <authorList>
            <person name="Goeker M."/>
        </authorList>
    </citation>
    <scope>NUCLEOTIDE SEQUENCE [LARGE SCALE GENOMIC DNA]</scope>
    <source>
        <strain evidence="2 3">DSM 11115</strain>
    </source>
</reference>
<keyword evidence="1" id="KW-0732">Signal</keyword>
<name>A0A2M9B5H8_9BACT</name>
<dbReference type="Proteomes" id="UP000228535">
    <property type="component" value="Unassembled WGS sequence"/>
</dbReference>
<evidence type="ECO:0000256" key="1">
    <source>
        <dbReference type="SAM" id="SignalP"/>
    </source>
</evidence>
<dbReference type="RefSeq" id="WP_157807654.1">
    <property type="nucleotide sequence ID" value="NZ_PGFA01000003.1"/>
</dbReference>
<accession>A0A2M9B5H8</accession>
<evidence type="ECO:0000313" key="2">
    <source>
        <dbReference type="EMBL" id="PJJ53195.1"/>
    </source>
</evidence>
<dbReference type="EMBL" id="PGFA01000003">
    <property type="protein sequence ID" value="PJJ53195.1"/>
    <property type="molecule type" value="Genomic_DNA"/>
</dbReference>
<organism evidence="2 3">
    <name type="scientific">Hymenobacter chitinivorans DSM 11115</name>
    <dbReference type="NCBI Taxonomy" id="1121954"/>
    <lineage>
        <taxon>Bacteria</taxon>
        <taxon>Pseudomonadati</taxon>
        <taxon>Bacteroidota</taxon>
        <taxon>Cytophagia</taxon>
        <taxon>Cytophagales</taxon>
        <taxon>Hymenobacteraceae</taxon>
        <taxon>Hymenobacter</taxon>
    </lineage>
</organism>
<protein>
    <recommendedName>
        <fullName evidence="4">Outer membrane lipoprotein-sorting protein</fullName>
    </recommendedName>
</protein>
<dbReference type="AlphaFoldDB" id="A0A2M9B5H8"/>